<proteinExistence type="predicted"/>
<feature type="region of interest" description="Disordered" evidence="1">
    <location>
        <begin position="27"/>
        <end position="72"/>
    </location>
</feature>
<comment type="caution">
    <text evidence="3">The sequence shown here is derived from an EMBL/GenBank/DDBJ whole genome shotgun (WGS) entry which is preliminary data.</text>
</comment>
<evidence type="ECO:0000313" key="3">
    <source>
        <dbReference type="EMBL" id="MCY1082402.1"/>
    </source>
</evidence>
<accession>A0ABT4ANK8</accession>
<feature type="chain" id="PRO_5046901371" description="Lipoprotein" evidence="2">
    <location>
        <begin position="25"/>
        <end position="141"/>
    </location>
</feature>
<sequence length="141" mass="16120">MMLRHGLFTLALSAMFLAPVAARADDSWGRHDASPVGQASHGGQHIHTGGCYHPAPTPPPAQPPRSNWPRQSGRYELQTVREFVPGRYEQVWVEQNCRYRPRRNVTKCEGGHYEQRWVAGYYQSVQEWVWVPVHRGPYGRG</sequence>
<dbReference type="Proteomes" id="UP001207654">
    <property type="component" value="Unassembled WGS sequence"/>
</dbReference>
<keyword evidence="4" id="KW-1185">Reference proteome</keyword>
<evidence type="ECO:0000256" key="2">
    <source>
        <dbReference type="SAM" id="SignalP"/>
    </source>
</evidence>
<evidence type="ECO:0000313" key="4">
    <source>
        <dbReference type="Proteomes" id="UP001207654"/>
    </source>
</evidence>
<reference evidence="3 4" key="1">
    <citation type="submission" date="2022-11" db="EMBL/GenBank/DDBJ databases">
        <title>Minimal conservation of predation-associated metabolite biosynthetic gene clusters underscores biosynthetic potential of Myxococcota including descriptions for ten novel species: Archangium lansinium sp. nov., Myxococcus landrumus sp. nov., Nannocystis bai.</title>
        <authorList>
            <person name="Ahearne A."/>
            <person name="Stevens C."/>
            <person name="Phillips K."/>
        </authorList>
    </citation>
    <scope>NUCLEOTIDE SEQUENCE [LARGE SCALE GENOMIC DNA]</scope>
    <source>
        <strain evidence="3 4">MIWBW</strain>
    </source>
</reference>
<feature type="signal peptide" evidence="2">
    <location>
        <begin position="1"/>
        <end position="24"/>
    </location>
</feature>
<dbReference type="RefSeq" id="WP_267540974.1">
    <property type="nucleotide sequence ID" value="NZ_JAPNKA010000001.1"/>
</dbReference>
<gene>
    <name evidence="3" type="ORF">OV287_48950</name>
</gene>
<evidence type="ECO:0000256" key="1">
    <source>
        <dbReference type="SAM" id="MobiDB-lite"/>
    </source>
</evidence>
<protein>
    <recommendedName>
        <fullName evidence="5">Lipoprotein</fullName>
    </recommendedName>
</protein>
<evidence type="ECO:0008006" key="5">
    <source>
        <dbReference type="Google" id="ProtNLM"/>
    </source>
</evidence>
<keyword evidence="2" id="KW-0732">Signal</keyword>
<dbReference type="EMBL" id="JAPNKA010000001">
    <property type="protein sequence ID" value="MCY1082402.1"/>
    <property type="molecule type" value="Genomic_DNA"/>
</dbReference>
<organism evidence="3 4">
    <name type="scientific">Archangium lansingense</name>
    <dbReference type="NCBI Taxonomy" id="2995310"/>
    <lineage>
        <taxon>Bacteria</taxon>
        <taxon>Pseudomonadati</taxon>
        <taxon>Myxococcota</taxon>
        <taxon>Myxococcia</taxon>
        <taxon>Myxococcales</taxon>
        <taxon>Cystobacterineae</taxon>
        <taxon>Archangiaceae</taxon>
        <taxon>Archangium</taxon>
    </lineage>
</organism>
<name>A0ABT4ANK8_9BACT</name>